<keyword evidence="3" id="KW-1185">Reference proteome</keyword>
<feature type="transmembrane region" description="Helical" evidence="1">
    <location>
        <begin position="100"/>
        <end position="120"/>
    </location>
</feature>
<proteinExistence type="predicted"/>
<evidence type="ECO:0000313" key="3">
    <source>
        <dbReference type="Proteomes" id="UP001160625"/>
    </source>
</evidence>
<feature type="transmembrane region" description="Helical" evidence="1">
    <location>
        <begin position="126"/>
        <end position="143"/>
    </location>
</feature>
<feature type="transmembrane region" description="Helical" evidence="1">
    <location>
        <begin position="148"/>
        <end position="165"/>
    </location>
</feature>
<evidence type="ECO:0000256" key="1">
    <source>
        <dbReference type="SAM" id="Phobius"/>
    </source>
</evidence>
<feature type="transmembrane region" description="Helical" evidence="1">
    <location>
        <begin position="446"/>
        <end position="467"/>
    </location>
</feature>
<feature type="transmembrane region" description="Helical" evidence="1">
    <location>
        <begin position="396"/>
        <end position="414"/>
    </location>
</feature>
<gene>
    <name evidence="2" type="ORF">QGN17_09990</name>
</gene>
<accession>A0ABT6N186</accession>
<name>A0ABT6N186_9SPHN</name>
<feature type="transmembrane region" description="Helical" evidence="1">
    <location>
        <begin position="171"/>
        <end position="187"/>
    </location>
</feature>
<keyword evidence="1" id="KW-0472">Membrane</keyword>
<reference evidence="2" key="1">
    <citation type="submission" date="2023-04" db="EMBL/GenBank/DDBJ databases">
        <title>Sphingomonas sp. MAHUQ-71 isolated from rice field.</title>
        <authorList>
            <person name="Huq M.A."/>
        </authorList>
    </citation>
    <scope>NUCLEOTIDE SEQUENCE</scope>
    <source>
        <strain evidence="2">MAHUQ-71</strain>
    </source>
</reference>
<protein>
    <recommendedName>
        <fullName evidence="4">Glycosyltransferase RgtA/B/C/D-like domain-containing protein</fullName>
    </recommendedName>
</protein>
<feature type="transmembrane region" description="Helical" evidence="1">
    <location>
        <begin position="194"/>
        <end position="211"/>
    </location>
</feature>
<evidence type="ECO:0000313" key="2">
    <source>
        <dbReference type="EMBL" id="MDH7639059.1"/>
    </source>
</evidence>
<feature type="transmembrane region" description="Helical" evidence="1">
    <location>
        <begin position="420"/>
        <end position="439"/>
    </location>
</feature>
<evidence type="ECO:0008006" key="4">
    <source>
        <dbReference type="Google" id="ProtNLM"/>
    </source>
</evidence>
<dbReference type="RefSeq" id="WP_281044327.1">
    <property type="nucleotide sequence ID" value="NZ_JARYGZ010000001.1"/>
</dbReference>
<organism evidence="2 3">
    <name type="scientific">Sphingomonas oryzagri</name>
    <dbReference type="NCBI Taxonomy" id="3042314"/>
    <lineage>
        <taxon>Bacteria</taxon>
        <taxon>Pseudomonadati</taxon>
        <taxon>Pseudomonadota</taxon>
        <taxon>Alphaproteobacteria</taxon>
        <taxon>Sphingomonadales</taxon>
        <taxon>Sphingomonadaceae</taxon>
        <taxon>Sphingomonas</taxon>
    </lineage>
</organism>
<keyword evidence="1" id="KW-0812">Transmembrane</keyword>
<dbReference type="PROSITE" id="PS51257">
    <property type="entry name" value="PROKAR_LIPOPROTEIN"/>
    <property type="match status" value="1"/>
</dbReference>
<sequence>MRRARRLGAWPPLLVAVLLACLSAALCWPGIAAYDATTQFTQAVTGQYDDWHPPIMARLWSLFLKTGAWGTAPMLLVQLALFWSGLAMLALGLRRARAPVAGWCVLAIGLLPPVLDWMVVVDKDCQMIGALACATGLLALFRLAKRPVPWWAVAILAVLIGYALLLRANSVFGVMPLILVWSGWLGLRRWWARVMLLFVATLAVIGVSGPINHGLLKADRSGVQYTLPIFDLAGIAHHAHLAAMPGLTDADWAQAERLHCATPFYWDPFADPARCGPMGNVLVSDDDGPPPLFRSWTAAIIAHPLAYAEHRAAHLNSTLRIFTPADERSAAAPFTTPENLYGIGAKTTPASIALSRIAGSAEQTPIGVPAIWLVAALAIGWVLIGTPRQPARSLALSLVLSAILMTASFAVVSIASDLRYHLWLILSTAFAAALLGGCRRVPRGRLAIAAGVLVVACVVSVVLRAGAPLMSY</sequence>
<dbReference type="EMBL" id="JARYGZ010000001">
    <property type="protein sequence ID" value="MDH7639059.1"/>
    <property type="molecule type" value="Genomic_DNA"/>
</dbReference>
<keyword evidence="1" id="KW-1133">Transmembrane helix</keyword>
<dbReference type="Proteomes" id="UP001160625">
    <property type="component" value="Unassembled WGS sequence"/>
</dbReference>
<feature type="transmembrane region" description="Helical" evidence="1">
    <location>
        <begin position="68"/>
        <end position="93"/>
    </location>
</feature>
<feature type="transmembrane region" description="Helical" evidence="1">
    <location>
        <begin position="366"/>
        <end position="384"/>
    </location>
</feature>
<comment type="caution">
    <text evidence="2">The sequence shown here is derived from an EMBL/GenBank/DDBJ whole genome shotgun (WGS) entry which is preliminary data.</text>
</comment>